<reference evidence="2" key="1">
    <citation type="journal article" date="2013" name="BMC Genomics">
        <title>A deep insight into the sialotranscriptome of the mosquito, Psorophora albipes.</title>
        <authorList>
            <person name="Chagas A.C."/>
            <person name="Calvo E."/>
            <person name="Rios-Velasquez C.M."/>
            <person name="Pessoa F.A."/>
            <person name="Medeiros J.F."/>
            <person name="Ribeiro J.M."/>
        </authorList>
    </citation>
    <scope>NUCLEOTIDE SEQUENCE</scope>
</reference>
<keyword evidence="1" id="KW-1133">Transmembrane helix</keyword>
<protein>
    <submittedName>
        <fullName evidence="2">Putative secreted protein</fullName>
    </submittedName>
</protein>
<evidence type="ECO:0000313" key="2">
    <source>
        <dbReference type="EMBL" id="JAA94220.1"/>
    </source>
</evidence>
<keyword evidence="1" id="KW-0472">Membrane</keyword>
<proteinExistence type="evidence at transcript level"/>
<feature type="transmembrane region" description="Helical" evidence="1">
    <location>
        <begin position="12"/>
        <end position="29"/>
    </location>
</feature>
<dbReference type="AlphaFoldDB" id="T1DFF3"/>
<sequence length="147" mass="17467">MNVLQPRGPKMLLLLLLMMMLVKTLWYYTEPDRMIVVHSCTKHQTHNQKEHLFLLDFFFQESPLTEETVLSRVRTTERTNDRRRRRTLEVSRSSSIQHRIIIFIIIMCSCRFPFLHHSFGSSALFCRIPVVQKQKTKTISIRTHAPV</sequence>
<organism evidence="2">
    <name type="scientific">Psorophora albipes</name>
    <dbReference type="NCBI Taxonomy" id="869069"/>
    <lineage>
        <taxon>Eukaryota</taxon>
        <taxon>Metazoa</taxon>
        <taxon>Ecdysozoa</taxon>
        <taxon>Arthropoda</taxon>
        <taxon>Hexapoda</taxon>
        <taxon>Insecta</taxon>
        <taxon>Pterygota</taxon>
        <taxon>Neoptera</taxon>
        <taxon>Endopterygota</taxon>
        <taxon>Diptera</taxon>
        <taxon>Nematocera</taxon>
        <taxon>Culicoidea</taxon>
        <taxon>Culicidae</taxon>
        <taxon>Culicinae</taxon>
        <taxon>Aedini</taxon>
        <taxon>Psorophora</taxon>
    </lineage>
</organism>
<keyword evidence="1" id="KW-0812">Transmembrane</keyword>
<accession>T1DFF3</accession>
<dbReference type="EMBL" id="GALA01000632">
    <property type="protein sequence ID" value="JAA94220.1"/>
    <property type="molecule type" value="mRNA"/>
</dbReference>
<name>T1DFF3_9DIPT</name>
<evidence type="ECO:0000256" key="1">
    <source>
        <dbReference type="SAM" id="Phobius"/>
    </source>
</evidence>